<dbReference type="AlphaFoldDB" id="A0A218X8R8"/>
<dbReference type="InterPro" id="IPR012674">
    <property type="entry name" value="Calycin"/>
</dbReference>
<dbReference type="CDD" id="cd07828">
    <property type="entry name" value="lipocalin_heme-bd-THAP4-like"/>
    <property type="match status" value="1"/>
</dbReference>
<organism evidence="3 4">
    <name type="scientific">Punica granatum</name>
    <name type="common">Pomegranate</name>
    <dbReference type="NCBI Taxonomy" id="22663"/>
    <lineage>
        <taxon>Eukaryota</taxon>
        <taxon>Viridiplantae</taxon>
        <taxon>Streptophyta</taxon>
        <taxon>Embryophyta</taxon>
        <taxon>Tracheophyta</taxon>
        <taxon>Spermatophyta</taxon>
        <taxon>Magnoliopsida</taxon>
        <taxon>eudicotyledons</taxon>
        <taxon>Gunneridae</taxon>
        <taxon>Pentapetalae</taxon>
        <taxon>rosids</taxon>
        <taxon>malvids</taxon>
        <taxon>Myrtales</taxon>
        <taxon>Lythraceae</taxon>
        <taxon>Punica</taxon>
    </lineage>
</organism>
<dbReference type="SUPFAM" id="SSF50814">
    <property type="entry name" value="Lipocalins"/>
    <property type="match status" value="1"/>
</dbReference>
<gene>
    <name evidence="3" type="ORF">CDL15_Pgr007130</name>
</gene>
<evidence type="ECO:0000313" key="4">
    <source>
        <dbReference type="Proteomes" id="UP000197138"/>
    </source>
</evidence>
<dbReference type="PANTHER" id="PTHR15854:SF4">
    <property type="entry name" value="PEROXYNITRITE ISOMERASE THAP4"/>
    <property type="match status" value="1"/>
</dbReference>
<dbReference type="Pfam" id="PF08768">
    <property type="entry name" value="THAP4_heme-bd"/>
    <property type="match status" value="1"/>
</dbReference>
<dbReference type="InterPro" id="IPR014878">
    <property type="entry name" value="THAP4-like_heme-bd"/>
</dbReference>
<evidence type="ECO:0000256" key="1">
    <source>
        <dbReference type="ARBA" id="ARBA00036993"/>
    </source>
</evidence>
<protein>
    <recommendedName>
        <fullName evidence="2">THAP4-like heme-binding domain-containing protein</fullName>
    </recommendedName>
</protein>
<reference evidence="4" key="1">
    <citation type="journal article" date="2017" name="Plant J.">
        <title>The pomegranate (Punica granatum L.) genome and the genomics of punicalagin biosynthesis.</title>
        <authorList>
            <person name="Qin G."/>
            <person name="Xu C."/>
            <person name="Ming R."/>
            <person name="Tang H."/>
            <person name="Guyot R."/>
            <person name="Kramer E.M."/>
            <person name="Hu Y."/>
            <person name="Yi X."/>
            <person name="Qi Y."/>
            <person name="Xu X."/>
            <person name="Gao Z."/>
            <person name="Pan H."/>
            <person name="Jian J."/>
            <person name="Tian Y."/>
            <person name="Yue Z."/>
            <person name="Xu Y."/>
        </authorList>
    </citation>
    <scope>NUCLEOTIDE SEQUENCE [LARGE SCALE GENOMIC DNA]</scope>
    <source>
        <strain evidence="4">cv. Dabenzi</strain>
    </source>
</reference>
<comment type="catalytic activity">
    <reaction evidence="1">
        <text>peroxynitrite = nitrate</text>
        <dbReference type="Rhea" id="RHEA:63116"/>
        <dbReference type="ChEBI" id="CHEBI:17632"/>
        <dbReference type="ChEBI" id="CHEBI:25941"/>
    </reaction>
    <physiologicalReaction direction="left-to-right" evidence="1">
        <dbReference type="Rhea" id="RHEA:63117"/>
    </physiologicalReaction>
</comment>
<dbReference type="Gene3D" id="2.40.128.20">
    <property type="match status" value="1"/>
</dbReference>
<dbReference type="InterPro" id="IPR045165">
    <property type="entry name" value="Nitrobindin"/>
</dbReference>
<feature type="domain" description="THAP4-like heme-binding" evidence="2">
    <location>
        <begin position="19"/>
        <end position="137"/>
    </location>
</feature>
<accession>A0A218X8R8</accession>
<dbReference type="Proteomes" id="UP000197138">
    <property type="component" value="Unassembled WGS sequence"/>
</dbReference>
<name>A0A218X8R8_PUNGR</name>
<proteinExistence type="predicted"/>
<dbReference type="EMBL" id="MTKT01002214">
    <property type="protein sequence ID" value="OWM81099.1"/>
    <property type="molecule type" value="Genomic_DNA"/>
</dbReference>
<dbReference type="PANTHER" id="PTHR15854">
    <property type="entry name" value="THAP4 PROTEIN"/>
    <property type="match status" value="1"/>
</dbReference>
<sequence>METTAAEAGQPGPAVHPALAPVSYLLGTWRGQGQGCYPTISSFSYTEELNFSHSNPRKPVIAYTQRTWRSPGGPAAEPMHAESGFWRLKPDGSVEVVIAQSTGVVEVLKGTHDAEGKVINLHSELVGNASKVKEISIEFSTTHSVDSFKRQSECEVSDTNTIHRRYVQEMKEAAQLQDRSDRAAGYSPGECSRGDIEIHQGVVGLELKRKIRCHSGSEN</sequence>
<comment type="caution">
    <text evidence="3">The sequence shown here is derived from an EMBL/GenBank/DDBJ whole genome shotgun (WGS) entry which is preliminary data.</text>
</comment>
<evidence type="ECO:0000259" key="2">
    <source>
        <dbReference type="Pfam" id="PF08768"/>
    </source>
</evidence>
<evidence type="ECO:0000313" key="3">
    <source>
        <dbReference type="EMBL" id="OWM81099.1"/>
    </source>
</evidence>